<evidence type="ECO:0000256" key="1">
    <source>
        <dbReference type="SAM" id="Phobius"/>
    </source>
</evidence>
<organism evidence="3 4">
    <name type="scientific">Roseofilum reptotaenium AO1-A</name>
    <dbReference type="NCBI Taxonomy" id="1925591"/>
    <lineage>
        <taxon>Bacteria</taxon>
        <taxon>Bacillati</taxon>
        <taxon>Cyanobacteriota</taxon>
        <taxon>Cyanophyceae</taxon>
        <taxon>Desertifilales</taxon>
        <taxon>Desertifilaceae</taxon>
        <taxon>Roseofilum</taxon>
    </lineage>
</organism>
<keyword evidence="1" id="KW-0812">Transmembrane</keyword>
<keyword evidence="1" id="KW-0472">Membrane</keyword>
<feature type="domain" description="VanZ-like" evidence="2">
    <location>
        <begin position="45"/>
        <end position="123"/>
    </location>
</feature>
<accession>A0A1L9QW62</accession>
<feature type="transmembrane region" description="Helical" evidence="1">
    <location>
        <begin position="107"/>
        <end position="127"/>
    </location>
</feature>
<evidence type="ECO:0000259" key="2">
    <source>
        <dbReference type="Pfam" id="PF04892"/>
    </source>
</evidence>
<dbReference type="STRING" id="1925591.BI308_04210"/>
<dbReference type="Pfam" id="PF04892">
    <property type="entry name" value="VanZ"/>
    <property type="match status" value="1"/>
</dbReference>
<protein>
    <recommendedName>
        <fullName evidence="2">VanZ-like domain-containing protein</fullName>
    </recommendedName>
</protein>
<evidence type="ECO:0000313" key="3">
    <source>
        <dbReference type="EMBL" id="OJJ26903.1"/>
    </source>
</evidence>
<comment type="caution">
    <text evidence="3">The sequence shown here is derived from an EMBL/GenBank/DDBJ whole genome shotgun (WGS) entry which is preliminary data.</text>
</comment>
<dbReference type="EMBL" id="MLAW01000004">
    <property type="protein sequence ID" value="OJJ26903.1"/>
    <property type="molecule type" value="Genomic_DNA"/>
</dbReference>
<gene>
    <name evidence="3" type="ORF">BI308_04210</name>
</gene>
<reference evidence="3" key="1">
    <citation type="submission" date="2016-10" db="EMBL/GenBank/DDBJ databases">
        <title>CRISPR-Cas defence system in Roseofilum reptotaenium: evidence of a bacteriophage-cyanobacterium arms race in the coral black band disease.</title>
        <authorList>
            <person name="Buerger P."/>
            <person name="Wood-Charlson E.M."/>
            <person name="Weynberg K.D."/>
            <person name="Willis B."/>
            <person name="Van Oppen M.J."/>
        </authorList>
    </citation>
    <scope>NUCLEOTIDE SEQUENCE [LARGE SCALE GENOMIC DNA]</scope>
    <source>
        <strain evidence="3">AO1-A</strain>
    </source>
</reference>
<evidence type="ECO:0000313" key="4">
    <source>
        <dbReference type="Proteomes" id="UP000183940"/>
    </source>
</evidence>
<name>A0A1L9QW62_9CYAN</name>
<keyword evidence="1" id="KW-1133">Transmembrane helix</keyword>
<dbReference type="NCBIfam" id="NF037970">
    <property type="entry name" value="vanZ_1"/>
    <property type="match status" value="1"/>
</dbReference>
<keyword evidence="4" id="KW-1185">Reference proteome</keyword>
<proteinExistence type="predicted"/>
<dbReference type="Proteomes" id="UP000183940">
    <property type="component" value="Unassembled WGS sequence"/>
</dbReference>
<feature type="transmembrane region" description="Helical" evidence="1">
    <location>
        <begin position="12"/>
        <end position="33"/>
    </location>
</feature>
<dbReference type="AlphaFoldDB" id="A0A1L9QW62"/>
<sequence>MRTPTPKKADRRWIIAFWIYFGVLLLISLAAYLRWIPARVADYDKFGHLFLIGTAGILSHQALGQRMIQLGKISLPLGPILVTIFSLIDETLQIFSPARSYSLIDLMANWIGIWMFYWLLVIIRRLLAPVRE</sequence>
<dbReference type="InterPro" id="IPR006976">
    <property type="entry name" value="VanZ-like"/>
</dbReference>